<gene>
    <name evidence="5" type="ORF">OOU_Y34scaffold00021g8</name>
</gene>
<dbReference type="GO" id="GO:0008168">
    <property type="term" value="F:methyltransferase activity"/>
    <property type="evidence" value="ECO:0007669"/>
    <property type="project" value="UniProtKB-KW"/>
</dbReference>
<dbReference type="PANTHER" id="PTHR12176">
    <property type="entry name" value="SAM-DEPENDENT METHYLTRANSFERASE SUPERFAMILY PROTEIN"/>
    <property type="match status" value="1"/>
</dbReference>
<dbReference type="SUPFAM" id="SSF53335">
    <property type="entry name" value="S-adenosyl-L-methionine-dependent methyltransferases"/>
    <property type="match status" value="1"/>
</dbReference>
<name>A0AA97PSC6_PYRO3</name>
<dbReference type="AlphaFoldDB" id="A0AA97PSC6"/>
<evidence type="ECO:0000256" key="1">
    <source>
        <dbReference type="ARBA" id="ARBA00008361"/>
    </source>
</evidence>
<dbReference type="InterPro" id="IPR051419">
    <property type="entry name" value="Lys/N-term_MeTrsfase_sf"/>
</dbReference>
<dbReference type="Gene3D" id="3.40.50.150">
    <property type="entry name" value="Vaccinia Virus protein VP39"/>
    <property type="match status" value="1"/>
</dbReference>
<evidence type="ECO:0000256" key="2">
    <source>
        <dbReference type="ARBA" id="ARBA00022603"/>
    </source>
</evidence>
<dbReference type="SMR" id="A0AA97PSC6"/>
<keyword evidence="3" id="KW-0808">Transferase</keyword>
<evidence type="ECO:0000256" key="3">
    <source>
        <dbReference type="ARBA" id="ARBA00022679"/>
    </source>
</evidence>
<accession>A0AA97PSC6</accession>
<dbReference type="CDD" id="cd02440">
    <property type="entry name" value="AdoMet_MTases"/>
    <property type="match status" value="1"/>
</dbReference>
<dbReference type="InterPro" id="IPR029063">
    <property type="entry name" value="SAM-dependent_MTases_sf"/>
</dbReference>
<evidence type="ECO:0000259" key="4">
    <source>
        <dbReference type="Pfam" id="PF13847"/>
    </source>
</evidence>
<dbReference type="GO" id="GO:0032259">
    <property type="term" value="P:methylation"/>
    <property type="evidence" value="ECO:0007669"/>
    <property type="project" value="UniProtKB-KW"/>
</dbReference>
<dbReference type="EMBL" id="JH793784">
    <property type="protein sequence ID" value="ELQ45068.1"/>
    <property type="molecule type" value="Genomic_DNA"/>
</dbReference>
<comment type="similarity">
    <text evidence="1">Belongs to the methyltransferase superfamily.</text>
</comment>
<sequence>MYKCFNEILDAEGKSITLATLYNSVLGTNFNLTASTNRMPVDFDKREYWHERFSSETKFEWLITSERFMAILEPLLSQLPKTSRILQLGSGNSDLHNHLRACGFANVTNIDYEPLAIERGRQLEKLAFGDVRMRYLVADATEIDPTSLCSEGRFDLVVDKSTADALSCGGNEAVMDMLRGVKECLDAEHGKWVSVSYSEHRFSLDENPFHVDVMHKVPTPKRLETDPDIFHWCYMLSP</sequence>
<reference evidence="5" key="1">
    <citation type="journal article" date="2012" name="PLoS Genet.">
        <title>Comparative analysis of the genomes of two field isolates of the rice blast fungus Magnaporthe oryzae.</title>
        <authorList>
            <person name="Xue M."/>
            <person name="Yang J."/>
            <person name="Li Z."/>
            <person name="Hu S."/>
            <person name="Yao N."/>
            <person name="Dean R.A."/>
            <person name="Zhao W."/>
            <person name="Shen M."/>
            <person name="Zhang H."/>
            <person name="Li C."/>
            <person name="Liu L."/>
            <person name="Cao L."/>
            <person name="Xu X."/>
            <person name="Xing Y."/>
            <person name="Hsiang T."/>
            <person name="Zhang Z."/>
            <person name="Xu J.R."/>
            <person name="Peng Y.L."/>
        </authorList>
    </citation>
    <scope>NUCLEOTIDE SEQUENCE</scope>
    <source>
        <strain evidence="5">Y34</strain>
    </source>
</reference>
<keyword evidence="2" id="KW-0489">Methyltransferase</keyword>
<dbReference type="Proteomes" id="UP000011086">
    <property type="component" value="Unassembled WGS sequence"/>
</dbReference>
<organism evidence="5">
    <name type="scientific">Pyricularia oryzae (strain Y34)</name>
    <name type="common">Rice blast fungus</name>
    <name type="synonym">Magnaporthe oryzae</name>
    <dbReference type="NCBI Taxonomy" id="1143189"/>
    <lineage>
        <taxon>Eukaryota</taxon>
        <taxon>Fungi</taxon>
        <taxon>Dikarya</taxon>
        <taxon>Ascomycota</taxon>
        <taxon>Pezizomycotina</taxon>
        <taxon>Sordariomycetes</taxon>
        <taxon>Sordariomycetidae</taxon>
        <taxon>Magnaporthales</taxon>
        <taxon>Pyriculariaceae</taxon>
        <taxon>Pyricularia</taxon>
    </lineage>
</organism>
<proteinExistence type="inferred from homology"/>
<evidence type="ECO:0000313" key="5">
    <source>
        <dbReference type="EMBL" id="ELQ45068.1"/>
    </source>
</evidence>
<feature type="domain" description="Methyltransferase" evidence="4">
    <location>
        <begin position="82"/>
        <end position="165"/>
    </location>
</feature>
<protein>
    <recommendedName>
        <fullName evidence="4">Methyltransferase domain-containing protein</fullName>
    </recommendedName>
</protein>
<dbReference type="Pfam" id="PF13847">
    <property type="entry name" value="Methyltransf_31"/>
    <property type="match status" value="1"/>
</dbReference>
<dbReference type="InterPro" id="IPR025714">
    <property type="entry name" value="Methyltranfer_dom"/>
</dbReference>